<evidence type="ECO:0000256" key="4">
    <source>
        <dbReference type="ARBA" id="ARBA00022692"/>
    </source>
</evidence>
<sequence length="258" mass="29237">MKEHETVDCSYLINYLTGDCTEWERAAFERHLRTCVTCREELSELQEVWQALPFEMEEVEVPLDLKQQVMQSIIQSPSESGSSEAEDDESKMQIKPMRIQKTTRSYKWVYGVAAAMILGLAAGIWWNEQQTKTANWANPGLQQPAEIVRTFQLKSVESSMPSAWGTAYVLQNGDTHNVVINLQGLKETQGDWTYQVWFNRSGKRYNCGTLRVDEQGTGVLTYSIPVKVKDFQIDSFGVTLEPDANGLQPRGKKILGTS</sequence>
<dbReference type="InterPro" id="IPR018764">
    <property type="entry name" value="RskA_C"/>
</dbReference>
<dbReference type="InterPro" id="IPR051474">
    <property type="entry name" value="Anti-sigma-K/W_factor"/>
</dbReference>
<feature type="transmembrane region" description="Helical" evidence="11">
    <location>
        <begin position="108"/>
        <end position="126"/>
    </location>
</feature>
<comment type="subcellular location">
    <subcellularLocation>
        <location evidence="2">Cell membrane</location>
    </subcellularLocation>
    <subcellularLocation>
        <location evidence="1">Membrane</location>
        <topology evidence="1">Single-pass membrane protein</topology>
    </subcellularLocation>
</comment>
<dbReference type="Proteomes" id="UP000190626">
    <property type="component" value="Unassembled WGS sequence"/>
</dbReference>
<dbReference type="EMBL" id="MBTG01000024">
    <property type="protein sequence ID" value="OPH53153.1"/>
    <property type="molecule type" value="Genomic_DNA"/>
</dbReference>
<proteinExistence type="inferred from homology"/>
<feature type="domain" description="Putative zinc-finger" evidence="13">
    <location>
        <begin position="15"/>
        <end position="39"/>
    </location>
</feature>
<dbReference type="AlphaFoldDB" id="A0A1V4HFP1"/>
<dbReference type="RefSeq" id="WP_079416063.1">
    <property type="nucleotide sequence ID" value="NZ_MBTG01000024.1"/>
</dbReference>
<evidence type="ECO:0000256" key="10">
    <source>
        <dbReference type="ARBA" id="ARBA00030803"/>
    </source>
</evidence>
<evidence type="ECO:0000256" key="9">
    <source>
        <dbReference type="ARBA" id="ARBA00029829"/>
    </source>
</evidence>
<evidence type="ECO:0000259" key="13">
    <source>
        <dbReference type="Pfam" id="PF13490"/>
    </source>
</evidence>
<accession>A0A1V4HFP1</accession>
<evidence type="ECO:0000256" key="11">
    <source>
        <dbReference type="SAM" id="Phobius"/>
    </source>
</evidence>
<gene>
    <name evidence="14" type="ORF">BC351_32285</name>
</gene>
<evidence type="ECO:0000256" key="1">
    <source>
        <dbReference type="ARBA" id="ARBA00004167"/>
    </source>
</evidence>
<dbReference type="InterPro" id="IPR041916">
    <property type="entry name" value="Anti_sigma_zinc_sf"/>
</dbReference>
<dbReference type="InterPro" id="IPR027383">
    <property type="entry name" value="Znf_put"/>
</dbReference>
<feature type="domain" description="Anti-sigma K factor RskA C-terminal" evidence="12">
    <location>
        <begin position="112"/>
        <end position="249"/>
    </location>
</feature>
<evidence type="ECO:0000256" key="8">
    <source>
        <dbReference type="ARBA" id="ARBA00024438"/>
    </source>
</evidence>
<evidence type="ECO:0000259" key="12">
    <source>
        <dbReference type="Pfam" id="PF10099"/>
    </source>
</evidence>
<dbReference type="PANTHER" id="PTHR37461:SF1">
    <property type="entry name" value="ANTI-SIGMA-K FACTOR RSKA"/>
    <property type="match status" value="1"/>
</dbReference>
<comment type="caution">
    <text evidence="14">The sequence shown here is derived from an EMBL/GenBank/DDBJ whole genome shotgun (WGS) entry which is preliminary data.</text>
</comment>
<evidence type="ECO:0000256" key="3">
    <source>
        <dbReference type="ARBA" id="ARBA00022475"/>
    </source>
</evidence>
<keyword evidence="3" id="KW-1003">Cell membrane</keyword>
<dbReference type="GO" id="GO:0016989">
    <property type="term" value="F:sigma factor antagonist activity"/>
    <property type="evidence" value="ECO:0007669"/>
    <property type="project" value="TreeGrafter"/>
</dbReference>
<dbReference type="Pfam" id="PF10099">
    <property type="entry name" value="RskA_C"/>
    <property type="match status" value="1"/>
</dbReference>
<protein>
    <recommendedName>
        <fullName evidence="8">Anti-sigma-W factor RsiW</fullName>
    </recommendedName>
    <alternativeName>
        <fullName evidence="10">Regulator of SigK</fullName>
    </alternativeName>
    <alternativeName>
        <fullName evidence="9">Sigma-K anti-sigma factor RskA</fullName>
    </alternativeName>
</protein>
<dbReference type="Pfam" id="PF13490">
    <property type="entry name" value="zf-HC2"/>
    <property type="match status" value="1"/>
</dbReference>
<keyword evidence="15" id="KW-1185">Reference proteome</keyword>
<evidence type="ECO:0000256" key="7">
    <source>
        <dbReference type="ARBA" id="ARBA00024353"/>
    </source>
</evidence>
<keyword evidence="6 11" id="KW-0472">Membrane</keyword>
<evidence type="ECO:0000313" key="14">
    <source>
        <dbReference type="EMBL" id="OPH53153.1"/>
    </source>
</evidence>
<organism evidence="14 15">
    <name type="scientific">Paenibacillus ferrarius</name>
    <dbReference type="NCBI Taxonomy" id="1469647"/>
    <lineage>
        <taxon>Bacteria</taxon>
        <taxon>Bacillati</taxon>
        <taxon>Bacillota</taxon>
        <taxon>Bacilli</taxon>
        <taxon>Bacillales</taxon>
        <taxon>Paenibacillaceae</taxon>
        <taxon>Paenibacillus</taxon>
    </lineage>
</organism>
<dbReference type="Gene3D" id="1.10.10.1320">
    <property type="entry name" value="Anti-sigma factor, zinc-finger domain"/>
    <property type="match status" value="1"/>
</dbReference>
<keyword evidence="4 11" id="KW-0812">Transmembrane</keyword>
<name>A0A1V4HFP1_9BACL</name>
<dbReference type="GO" id="GO:0006417">
    <property type="term" value="P:regulation of translation"/>
    <property type="evidence" value="ECO:0007669"/>
    <property type="project" value="TreeGrafter"/>
</dbReference>
<dbReference type="PANTHER" id="PTHR37461">
    <property type="entry name" value="ANTI-SIGMA-K FACTOR RSKA"/>
    <property type="match status" value="1"/>
</dbReference>
<dbReference type="GO" id="GO:0005886">
    <property type="term" value="C:plasma membrane"/>
    <property type="evidence" value="ECO:0007669"/>
    <property type="project" value="UniProtKB-SubCell"/>
</dbReference>
<evidence type="ECO:0000256" key="6">
    <source>
        <dbReference type="ARBA" id="ARBA00023136"/>
    </source>
</evidence>
<dbReference type="STRING" id="1469647.BC351_32285"/>
<keyword evidence="5 11" id="KW-1133">Transmembrane helix</keyword>
<evidence type="ECO:0000256" key="5">
    <source>
        <dbReference type="ARBA" id="ARBA00022989"/>
    </source>
</evidence>
<comment type="similarity">
    <text evidence="7">Belongs to the zinc-associated anti-sigma factor (ZAS) superfamily. Anti-sigma-W factor family.</text>
</comment>
<dbReference type="OrthoDB" id="150725at2"/>
<evidence type="ECO:0000313" key="15">
    <source>
        <dbReference type="Proteomes" id="UP000190626"/>
    </source>
</evidence>
<reference evidence="15" key="1">
    <citation type="submission" date="2016-07" db="EMBL/GenBank/DDBJ databases">
        <authorList>
            <person name="Florea S."/>
            <person name="Webb J.S."/>
            <person name="Jaromczyk J."/>
            <person name="Schardl C.L."/>
        </authorList>
    </citation>
    <scope>NUCLEOTIDE SEQUENCE [LARGE SCALE GENOMIC DNA]</scope>
    <source>
        <strain evidence="15">CY1</strain>
    </source>
</reference>
<evidence type="ECO:0000256" key="2">
    <source>
        <dbReference type="ARBA" id="ARBA00004236"/>
    </source>
</evidence>